<dbReference type="RefSeq" id="WP_326622892.1">
    <property type="nucleotide sequence ID" value="NZ_CP109106.1"/>
</dbReference>
<feature type="domain" description="CAAX prenyl protease 2/Lysostaphin resistance protein A-like" evidence="2">
    <location>
        <begin position="134"/>
        <end position="248"/>
    </location>
</feature>
<keyword evidence="1" id="KW-1133">Transmembrane helix</keyword>
<feature type="transmembrane region" description="Helical" evidence="1">
    <location>
        <begin position="168"/>
        <end position="192"/>
    </location>
</feature>
<dbReference type="Proteomes" id="UP001344251">
    <property type="component" value="Chromosome"/>
</dbReference>
<keyword evidence="3" id="KW-0645">Protease</keyword>
<dbReference type="EMBL" id="CP109106">
    <property type="protein sequence ID" value="WSB73296.1"/>
    <property type="molecule type" value="Genomic_DNA"/>
</dbReference>
<dbReference type="EC" id="3.4.-.-" evidence="3"/>
<feature type="transmembrane region" description="Helical" evidence="1">
    <location>
        <begin position="56"/>
        <end position="75"/>
    </location>
</feature>
<feature type="transmembrane region" description="Helical" evidence="1">
    <location>
        <begin position="212"/>
        <end position="229"/>
    </location>
</feature>
<sequence>MATTCGTTTPVRGSAWRAWGRALLGGAVMACALGAGNALGEALARLLGAEGYLRQLLPAALVSALAVPAVLGLRAMRSTSRRPMGLGPRSSAPLGFLRGLGVTASCAAVALGTGTALGWVHWSALDPAALASFLVGNALVAVLLEALPEEATLRGYAWASLRDRLGGVISALGTTAVFLLVPAASTVAQAGVSRLVGVAAPPMGVTPAGQDPMAYLVLLSVFGLTLLAARTAPGSAPLWVAIGTHVAFLSVNRVVFEGVQRGAGWSAKVAPAHAAVLELGYLAATAMVFVGARVVSSRVRARAQRRGPGRPSAATTHSAGVWTGVGSRLVPAGREWPSAVGREWTSHSRGARIIRRGEVGQL</sequence>
<keyword evidence="4" id="KW-1185">Reference proteome</keyword>
<keyword evidence="1" id="KW-0472">Membrane</keyword>
<organism evidence="3 4">
    <name type="scientific">Streptomyces decoyicus</name>
    <dbReference type="NCBI Taxonomy" id="249567"/>
    <lineage>
        <taxon>Bacteria</taxon>
        <taxon>Bacillati</taxon>
        <taxon>Actinomycetota</taxon>
        <taxon>Actinomycetes</taxon>
        <taxon>Kitasatosporales</taxon>
        <taxon>Streptomycetaceae</taxon>
        <taxon>Streptomyces</taxon>
    </lineage>
</organism>
<feature type="transmembrane region" description="Helical" evidence="1">
    <location>
        <begin position="96"/>
        <end position="122"/>
    </location>
</feature>
<feature type="transmembrane region" description="Helical" evidence="1">
    <location>
        <begin position="236"/>
        <end position="255"/>
    </location>
</feature>
<feature type="transmembrane region" description="Helical" evidence="1">
    <location>
        <begin position="128"/>
        <end position="147"/>
    </location>
</feature>
<name>A0ABZ1FT84_9ACTN</name>
<evidence type="ECO:0000259" key="2">
    <source>
        <dbReference type="Pfam" id="PF02517"/>
    </source>
</evidence>
<keyword evidence="1" id="KW-0812">Transmembrane</keyword>
<evidence type="ECO:0000256" key="1">
    <source>
        <dbReference type="SAM" id="Phobius"/>
    </source>
</evidence>
<keyword evidence="3" id="KW-0378">Hydrolase</keyword>
<proteinExistence type="predicted"/>
<dbReference type="GO" id="GO:0008233">
    <property type="term" value="F:peptidase activity"/>
    <property type="evidence" value="ECO:0007669"/>
    <property type="project" value="UniProtKB-KW"/>
</dbReference>
<gene>
    <name evidence="3" type="ORF">OG863_38125</name>
</gene>
<dbReference type="InterPro" id="IPR003675">
    <property type="entry name" value="Rce1/LyrA-like_dom"/>
</dbReference>
<protein>
    <submittedName>
        <fullName evidence="3">CPBP family glutamic-type intramembrane protease</fullName>
        <ecNumber evidence="3">3.4.-.-</ecNumber>
    </submittedName>
</protein>
<feature type="transmembrane region" description="Helical" evidence="1">
    <location>
        <begin position="275"/>
        <end position="296"/>
    </location>
</feature>
<dbReference type="Pfam" id="PF02517">
    <property type="entry name" value="Rce1-like"/>
    <property type="match status" value="1"/>
</dbReference>
<evidence type="ECO:0000313" key="4">
    <source>
        <dbReference type="Proteomes" id="UP001344251"/>
    </source>
</evidence>
<dbReference type="GO" id="GO:0006508">
    <property type="term" value="P:proteolysis"/>
    <property type="evidence" value="ECO:0007669"/>
    <property type="project" value="UniProtKB-KW"/>
</dbReference>
<evidence type="ECO:0000313" key="3">
    <source>
        <dbReference type="EMBL" id="WSB73296.1"/>
    </source>
</evidence>
<accession>A0ABZ1FT84</accession>
<reference evidence="3 4" key="1">
    <citation type="submission" date="2022-10" db="EMBL/GenBank/DDBJ databases">
        <title>The complete genomes of actinobacterial strains from the NBC collection.</title>
        <authorList>
            <person name="Joergensen T.S."/>
            <person name="Alvarez Arevalo M."/>
            <person name="Sterndorff E.B."/>
            <person name="Faurdal D."/>
            <person name="Vuksanovic O."/>
            <person name="Mourched A.-S."/>
            <person name="Charusanti P."/>
            <person name="Shaw S."/>
            <person name="Blin K."/>
            <person name="Weber T."/>
        </authorList>
    </citation>
    <scope>NUCLEOTIDE SEQUENCE [LARGE SCALE GENOMIC DNA]</scope>
    <source>
        <strain evidence="3 4">NBC 01774</strain>
    </source>
</reference>